<dbReference type="SUPFAM" id="SSF49303">
    <property type="entry name" value="beta-Galactosidase/glucuronidase domain"/>
    <property type="match status" value="1"/>
</dbReference>
<dbReference type="InterPro" id="IPR006103">
    <property type="entry name" value="Glyco_hydro_2_cat"/>
</dbReference>
<organism evidence="6 7">
    <name type="scientific">Lusitaniella coriacea LEGE 07157</name>
    <dbReference type="NCBI Taxonomy" id="945747"/>
    <lineage>
        <taxon>Bacteria</taxon>
        <taxon>Bacillati</taxon>
        <taxon>Cyanobacteriota</taxon>
        <taxon>Cyanophyceae</taxon>
        <taxon>Spirulinales</taxon>
        <taxon>Lusitaniellaceae</taxon>
        <taxon>Lusitaniella</taxon>
    </lineage>
</organism>
<evidence type="ECO:0000256" key="2">
    <source>
        <dbReference type="ARBA" id="ARBA00022801"/>
    </source>
</evidence>
<name>A0A8J7DX73_9CYAN</name>
<accession>A0A8J7DX73</accession>
<dbReference type="InterPro" id="IPR017853">
    <property type="entry name" value="GH"/>
</dbReference>
<dbReference type="PANTHER" id="PTHR42732">
    <property type="entry name" value="BETA-GALACTOSIDASE"/>
    <property type="match status" value="1"/>
</dbReference>
<proteinExistence type="inferred from homology"/>
<dbReference type="Proteomes" id="UP000654482">
    <property type="component" value="Unassembled WGS sequence"/>
</dbReference>
<evidence type="ECO:0000259" key="4">
    <source>
        <dbReference type="Pfam" id="PF00703"/>
    </source>
</evidence>
<dbReference type="GO" id="GO:0005975">
    <property type="term" value="P:carbohydrate metabolic process"/>
    <property type="evidence" value="ECO:0007669"/>
    <property type="project" value="InterPro"/>
</dbReference>
<dbReference type="SUPFAM" id="SSF51445">
    <property type="entry name" value="(Trans)glycosidases"/>
    <property type="match status" value="1"/>
</dbReference>
<dbReference type="InterPro" id="IPR013783">
    <property type="entry name" value="Ig-like_fold"/>
</dbReference>
<dbReference type="InterPro" id="IPR051913">
    <property type="entry name" value="GH2_Domain-Containing"/>
</dbReference>
<protein>
    <submittedName>
        <fullName evidence="6">Beta-galactosidase</fullName>
    </submittedName>
</protein>
<dbReference type="AlphaFoldDB" id="A0A8J7DX73"/>
<dbReference type="Pfam" id="PF02836">
    <property type="entry name" value="Glyco_hydro_2_C"/>
    <property type="match status" value="1"/>
</dbReference>
<dbReference type="SUPFAM" id="SSF49785">
    <property type="entry name" value="Galactose-binding domain-like"/>
    <property type="match status" value="1"/>
</dbReference>
<comment type="caution">
    <text evidence="6">The sequence shown here is derived from an EMBL/GenBank/DDBJ whole genome shotgun (WGS) entry which is preliminary data.</text>
</comment>
<evidence type="ECO:0000259" key="5">
    <source>
        <dbReference type="Pfam" id="PF02836"/>
    </source>
</evidence>
<feature type="domain" description="Glycoside hydrolase family 2 immunoglobulin-like beta-sandwich" evidence="4">
    <location>
        <begin position="198"/>
        <end position="302"/>
    </location>
</feature>
<dbReference type="Gene3D" id="2.60.120.260">
    <property type="entry name" value="Galactose-binding domain-like"/>
    <property type="match status" value="1"/>
</dbReference>
<keyword evidence="3" id="KW-0326">Glycosidase</keyword>
<dbReference type="InterPro" id="IPR008979">
    <property type="entry name" value="Galactose-bd-like_sf"/>
</dbReference>
<dbReference type="Pfam" id="PF00703">
    <property type="entry name" value="Glyco_hydro_2"/>
    <property type="match status" value="1"/>
</dbReference>
<evidence type="ECO:0000313" key="6">
    <source>
        <dbReference type="EMBL" id="MBE9116934.1"/>
    </source>
</evidence>
<feature type="domain" description="Glycoside hydrolase family 2 catalytic" evidence="5">
    <location>
        <begin position="413"/>
        <end position="540"/>
    </location>
</feature>
<dbReference type="Gene3D" id="2.60.40.10">
    <property type="entry name" value="Immunoglobulins"/>
    <property type="match status" value="1"/>
</dbReference>
<evidence type="ECO:0000313" key="7">
    <source>
        <dbReference type="Proteomes" id="UP000654482"/>
    </source>
</evidence>
<sequence>MASAYINSTSSLTKVPANSKRDEMYLNDVWQFSPAVGDALQEPPEGGWGKIWVPGDWQKEGRELIPGIEGRGTGNAWENFDGERLTKAWYRYRVEIPENWEGRAIWVNFDRLSTDAKVYANGEECGSVDFPYGAVEVTPFVRGGEPLTLTVLVAAVADEKDTLTVMGPNEIYTSKGDKKLQSKGLIGEVRLVSFPAGARISDVFVQPSTRKKQIRLGVELTDVKQAGTAKVTATMFDEQGKIEREFKETVRIAAKATQNLQLSWNWKNPRLWDVGQPNLYTLRLRVEGEGIEDEYDQSFGFREFWIEGKKFYLNGTELRLRPTLYVDEWQGWGVGVPEVIDGQISGYARSGYNIAELWPWNYYERGRWNFRNIVADRADRLGFPLIAPALDTVRDGYWEDWQGKEGKRSWEPKMVQELTRDRNHPSILIWANSPNFFGHSDDQNPRRIGKKGFAGGLSKIENERMQKLIPIGEDIIATIKKYDPTRPVMMHQGAAVGDIYALNSYLNLIPLQEREEWLSNWSKEGEMPYMVVEFGTPLHASVMRGRNGFGQVIHSEPLMTEFSAIYLGKEAYDLETNAYRDKIREFFIKDREYKNWQLKPELDFAPAFQKVQQLFVPNTWRSWRTYGITGGMVPWSGAHGWEANGRGKERVSLPAFEPGRRGPYPEKVYRYFFEYLQPQSYNIYPAGKALLANNAPTLAWIAGSKQAFVAKDRNFLSGETLQKQAVLINDTRSRQNFTLNWQVRLKGNVLGTGEKTGTIATAQTLFFPLQAKLPQVNNKEEGEIILNAQIGNKTHQDRFTFRIFPRQNATQTVQLFDPVGKTDKMLQQLGYKVMPWQGTATDTLVIIGREALSGDYNLPGDLDAFVRNGGRVLIETQQREWLQKIGFRLAQHLTRRAFPVDSNHPALQGLDAEDLRDWRGESTLIEAYPNTIKNPTKLSPHGTPWYGWHWGNRGALSSATLEKPHLSGWRPILEAEFDLAYSPLMALDYGKGRVILNTLDLEDHLQDGAARQVAQQIISYGITAPLTPKVEKVVLMGSEEDTKMLDGLGVRYQKTNSFVADAALTILGSQVQVQDTALQDYLKNGGKVFFLPRRSSENPLGVKIKAVEKFGGSLEVPNWSELAGVSASDLRSRTHYSTQLIESGGEVGAGGLFSRIQVGDGVAIFCQINPEELNADTLTYFRYTRWRQTRAIAQILANLGATFQADSQLFNPQPNPKLYHPDYQKDFNLGDDPYRYYRW</sequence>
<evidence type="ECO:0000256" key="1">
    <source>
        <dbReference type="ARBA" id="ARBA00007401"/>
    </source>
</evidence>
<keyword evidence="7" id="KW-1185">Reference proteome</keyword>
<dbReference type="InterPro" id="IPR036156">
    <property type="entry name" value="Beta-gal/glucu_dom_sf"/>
</dbReference>
<dbReference type="EMBL" id="JADEWZ010000018">
    <property type="protein sequence ID" value="MBE9116934.1"/>
    <property type="molecule type" value="Genomic_DNA"/>
</dbReference>
<reference evidence="6" key="1">
    <citation type="submission" date="2020-10" db="EMBL/GenBank/DDBJ databases">
        <authorList>
            <person name="Castelo-Branco R."/>
            <person name="Eusebio N."/>
            <person name="Adriana R."/>
            <person name="Vieira A."/>
            <person name="Brugerolle De Fraissinette N."/>
            <person name="Rezende De Castro R."/>
            <person name="Schneider M.P."/>
            <person name="Vasconcelos V."/>
            <person name="Leao P.N."/>
        </authorList>
    </citation>
    <scope>NUCLEOTIDE SEQUENCE</scope>
    <source>
        <strain evidence="6">LEGE 07157</strain>
    </source>
</reference>
<dbReference type="Gene3D" id="3.20.20.80">
    <property type="entry name" value="Glycosidases"/>
    <property type="match status" value="1"/>
</dbReference>
<dbReference type="PANTHER" id="PTHR42732:SF1">
    <property type="entry name" value="BETA-MANNOSIDASE"/>
    <property type="match status" value="1"/>
</dbReference>
<evidence type="ECO:0000256" key="3">
    <source>
        <dbReference type="ARBA" id="ARBA00023295"/>
    </source>
</evidence>
<gene>
    <name evidence="6" type="ORF">IQ249_13585</name>
</gene>
<dbReference type="InterPro" id="IPR006102">
    <property type="entry name" value="Ig-like_GH2"/>
</dbReference>
<comment type="similarity">
    <text evidence="1">Belongs to the glycosyl hydrolase 2 family.</text>
</comment>
<dbReference type="GO" id="GO:0004553">
    <property type="term" value="F:hydrolase activity, hydrolyzing O-glycosyl compounds"/>
    <property type="evidence" value="ECO:0007669"/>
    <property type="project" value="InterPro"/>
</dbReference>
<keyword evidence="2" id="KW-0378">Hydrolase</keyword>